<dbReference type="SUPFAM" id="SSF51306">
    <property type="entry name" value="LexA/Signal peptidase"/>
    <property type="match status" value="1"/>
</dbReference>
<dbReference type="InterPro" id="IPR039418">
    <property type="entry name" value="LexA-like"/>
</dbReference>
<dbReference type="CDD" id="cd06529">
    <property type="entry name" value="S24_LexA-like"/>
    <property type="match status" value="1"/>
</dbReference>
<dbReference type="InterPro" id="IPR050077">
    <property type="entry name" value="LexA_repressor"/>
</dbReference>
<evidence type="ECO:0000259" key="1">
    <source>
        <dbReference type="Pfam" id="PF00717"/>
    </source>
</evidence>
<feature type="non-terminal residue" evidence="2">
    <location>
        <position position="1"/>
    </location>
</feature>
<reference evidence="2" key="2">
    <citation type="submission" date="2021-04" db="EMBL/GenBank/DDBJ databases">
        <authorList>
            <person name="Gilroy R."/>
        </authorList>
    </citation>
    <scope>NUCLEOTIDE SEQUENCE</scope>
    <source>
        <strain evidence="2">B5-657</strain>
    </source>
</reference>
<dbReference type="InterPro" id="IPR027417">
    <property type="entry name" value="P-loop_NTPase"/>
</dbReference>
<dbReference type="EMBL" id="JAHLFQ010000053">
    <property type="protein sequence ID" value="MBU3803677.1"/>
    <property type="molecule type" value="Genomic_DNA"/>
</dbReference>
<comment type="caution">
    <text evidence="2">The sequence shown here is derived from an EMBL/GenBank/DDBJ whole genome shotgun (WGS) entry which is preliminary data.</text>
</comment>
<gene>
    <name evidence="2" type="ORF">H9872_02805</name>
</gene>
<organism evidence="2 3">
    <name type="scientific">Candidatus Cellulosilyticum pullistercoris</name>
    <dbReference type="NCBI Taxonomy" id="2838521"/>
    <lineage>
        <taxon>Bacteria</taxon>
        <taxon>Bacillati</taxon>
        <taxon>Bacillota</taxon>
        <taxon>Clostridia</taxon>
        <taxon>Lachnospirales</taxon>
        <taxon>Cellulosilyticaceae</taxon>
        <taxon>Cellulosilyticum</taxon>
    </lineage>
</organism>
<dbReference type="AlphaFoldDB" id="A0A9E2KBE0"/>
<dbReference type="PANTHER" id="PTHR33516:SF2">
    <property type="entry name" value="LEXA REPRESSOR-RELATED"/>
    <property type="match status" value="1"/>
</dbReference>
<name>A0A9E2KBE0_9FIRM</name>
<dbReference type="Gene3D" id="2.10.109.10">
    <property type="entry name" value="Umud Fragment, subunit A"/>
    <property type="match status" value="1"/>
</dbReference>
<feature type="domain" description="Peptidase S24/S26A/S26B/S26C" evidence="1">
    <location>
        <begin position="214"/>
        <end position="328"/>
    </location>
</feature>
<accession>A0A9E2KBE0</accession>
<dbReference type="Pfam" id="PF00717">
    <property type="entry name" value="Peptidase_S24"/>
    <property type="match status" value="1"/>
</dbReference>
<proteinExistence type="predicted"/>
<sequence length="335" mass="38171">RKGALIKLPKKGSGRKALWQIKTLMAKRLKEEGLMNKGEMQQDTLQYLKEDNLRVCYKHIIVDDAEKLTKVQLEFIRYLKAQGPGEVLFMMNKNESSLPYAWLAKGQNFKSIGYDMTGRVKHLTSRRKGQVHKKVVPTIPTPLEMLIESQNEHTQRTINAVPKIDTKSSQLPWYVETYKYINKLTGVETIFQKDSSAGETYIEEVKQEEIDELPIYSDIAAGMPIEIVDEISGTFKLPSELLHHKKNTYILHVQGDSMIGADISDGDYVVIQAGNVNQNEIAAVYYNGATTLKRIVQEEEHILLYSENPKYGPIRIEDGDFRVMGKLIGVIKNIR</sequence>
<dbReference type="PANTHER" id="PTHR33516">
    <property type="entry name" value="LEXA REPRESSOR"/>
    <property type="match status" value="1"/>
</dbReference>
<protein>
    <recommendedName>
        <fullName evidence="1">Peptidase S24/S26A/S26B/S26C domain-containing protein</fullName>
    </recommendedName>
</protein>
<dbReference type="InterPro" id="IPR015927">
    <property type="entry name" value="Peptidase_S24_S26A/B/C"/>
</dbReference>
<evidence type="ECO:0000313" key="3">
    <source>
        <dbReference type="Proteomes" id="UP000824229"/>
    </source>
</evidence>
<evidence type="ECO:0000313" key="2">
    <source>
        <dbReference type="EMBL" id="MBU3803677.1"/>
    </source>
</evidence>
<dbReference type="Proteomes" id="UP000824229">
    <property type="component" value="Unassembled WGS sequence"/>
</dbReference>
<dbReference type="InterPro" id="IPR036286">
    <property type="entry name" value="LexA/Signal_pep-like_sf"/>
</dbReference>
<dbReference type="SUPFAM" id="SSF52540">
    <property type="entry name" value="P-loop containing nucleoside triphosphate hydrolases"/>
    <property type="match status" value="1"/>
</dbReference>
<reference evidence="2" key="1">
    <citation type="journal article" date="2021" name="PeerJ">
        <title>Extensive microbial diversity within the chicken gut microbiome revealed by metagenomics and culture.</title>
        <authorList>
            <person name="Gilroy R."/>
            <person name="Ravi A."/>
            <person name="Getino M."/>
            <person name="Pursley I."/>
            <person name="Horton D.L."/>
            <person name="Alikhan N.F."/>
            <person name="Baker D."/>
            <person name="Gharbi K."/>
            <person name="Hall N."/>
            <person name="Watson M."/>
            <person name="Adriaenssens E.M."/>
            <person name="Foster-Nyarko E."/>
            <person name="Jarju S."/>
            <person name="Secka A."/>
            <person name="Antonio M."/>
            <person name="Oren A."/>
            <person name="Chaudhuri R.R."/>
            <person name="La Ragione R."/>
            <person name="Hildebrand F."/>
            <person name="Pallen M.J."/>
        </authorList>
    </citation>
    <scope>NUCLEOTIDE SEQUENCE</scope>
    <source>
        <strain evidence="2">B5-657</strain>
    </source>
</reference>